<dbReference type="RefSeq" id="WP_344339137.1">
    <property type="nucleotide sequence ID" value="NZ_BAAAKJ010000257.1"/>
</dbReference>
<evidence type="ECO:0000313" key="3">
    <source>
        <dbReference type="Proteomes" id="UP001499863"/>
    </source>
</evidence>
<keyword evidence="3" id="KW-1185">Reference proteome</keyword>
<proteinExistence type="predicted"/>
<sequence length="63" mass="7007">MTLRERFDAIDRTATAIENIVFVYTPVPDPLTPDEREADEQAATARVQAEVPGYSETLPSLNN</sequence>
<reference evidence="2 3" key="1">
    <citation type="journal article" date="2019" name="Int. J. Syst. Evol. Microbiol.">
        <title>The Global Catalogue of Microorganisms (GCM) 10K type strain sequencing project: providing services to taxonomists for standard genome sequencing and annotation.</title>
        <authorList>
            <consortium name="The Broad Institute Genomics Platform"/>
            <consortium name="The Broad Institute Genome Sequencing Center for Infectious Disease"/>
            <person name="Wu L."/>
            <person name="Ma J."/>
        </authorList>
    </citation>
    <scope>NUCLEOTIDE SEQUENCE [LARGE SCALE GENOMIC DNA]</scope>
    <source>
        <strain evidence="2 3">JCM 12393</strain>
    </source>
</reference>
<comment type="caution">
    <text evidence="2">The sequence shown here is derived from an EMBL/GenBank/DDBJ whole genome shotgun (WGS) entry which is preliminary data.</text>
</comment>
<feature type="region of interest" description="Disordered" evidence="1">
    <location>
        <begin position="35"/>
        <end position="63"/>
    </location>
</feature>
<dbReference type="EMBL" id="BAAAKJ010000257">
    <property type="protein sequence ID" value="GAA1403297.1"/>
    <property type="molecule type" value="Genomic_DNA"/>
</dbReference>
<evidence type="ECO:0000256" key="1">
    <source>
        <dbReference type="SAM" id="MobiDB-lite"/>
    </source>
</evidence>
<protein>
    <submittedName>
        <fullName evidence="2">Uncharacterized protein</fullName>
    </submittedName>
</protein>
<accession>A0ABN1YBK9</accession>
<dbReference type="Proteomes" id="UP001499863">
    <property type="component" value="Unassembled WGS sequence"/>
</dbReference>
<name>A0ABN1YBK9_9ACTN</name>
<organism evidence="2 3">
    <name type="scientific">Kitasatospora putterlickiae</name>
    <dbReference type="NCBI Taxonomy" id="221725"/>
    <lineage>
        <taxon>Bacteria</taxon>
        <taxon>Bacillati</taxon>
        <taxon>Actinomycetota</taxon>
        <taxon>Actinomycetes</taxon>
        <taxon>Kitasatosporales</taxon>
        <taxon>Streptomycetaceae</taxon>
        <taxon>Kitasatospora</taxon>
    </lineage>
</organism>
<gene>
    <name evidence="2" type="ORF">GCM10009639_47910</name>
</gene>
<evidence type="ECO:0000313" key="2">
    <source>
        <dbReference type="EMBL" id="GAA1403297.1"/>
    </source>
</evidence>